<feature type="transmembrane region" description="Helical" evidence="1">
    <location>
        <begin position="20"/>
        <end position="39"/>
    </location>
</feature>
<keyword evidence="1" id="KW-0472">Membrane</keyword>
<reference evidence="2" key="1">
    <citation type="submission" date="2021-01" db="EMBL/GenBank/DDBJ databases">
        <title>Genome sequence of strain Noviherbaspirillum sp. DKR-6.</title>
        <authorList>
            <person name="Chaudhary D.K."/>
        </authorList>
    </citation>
    <scope>NUCLEOTIDE SEQUENCE</scope>
    <source>
        <strain evidence="2">DKR-6</strain>
    </source>
</reference>
<protein>
    <submittedName>
        <fullName evidence="2">Uncharacterized protein</fullName>
    </submittedName>
</protein>
<organism evidence="2 3">
    <name type="scientific">Noviherbaspirillum pedocola</name>
    <dbReference type="NCBI Taxonomy" id="2801341"/>
    <lineage>
        <taxon>Bacteria</taxon>
        <taxon>Pseudomonadati</taxon>
        <taxon>Pseudomonadota</taxon>
        <taxon>Betaproteobacteria</taxon>
        <taxon>Burkholderiales</taxon>
        <taxon>Oxalobacteraceae</taxon>
        <taxon>Noviherbaspirillum</taxon>
    </lineage>
</organism>
<keyword evidence="1" id="KW-1133">Transmembrane helix</keyword>
<keyword evidence="1" id="KW-0812">Transmembrane</keyword>
<sequence length="208" mass="23526">MEPTLFGISKTEWDLYNSFSNWVSAFATTAAVIVSLYLARKAGRPRAKNLVGHRVVITPGDTGKPPEIIVFKIVNTGDRPIRITSIGWRVGLRKKRYAVQMYEAHGSSPMPIELEHGQEAQWVVPLDQREQGWLEYFAQGMLRPNLWLSSWTLGAQFLTSVGEILMAKPEPGLLNKHNRFRRLTTLMNKPLSIATLELARPFNIRALS</sequence>
<name>A0A934SVT2_9BURK</name>
<evidence type="ECO:0000313" key="3">
    <source>
        <dbReference type="Proteomes" id="UP000622890"/>
    </source>
</evidence>
<dbReference type="RefSeq" id="WP_200593674.1">
    <property type="nucleotide sequence ID" value="NZ_JAEPBG010000007.1"/>
</dbReference>
<evidence type="ECO:0000313" key="2">
    <source>
        <dbReference type="EMBL" id="MBK4736325.1"/>
    </source>
</evidence>
<keyword evidence="3" id="KW-1185">Reference proteome</keyword>
<accession>A0A934SVT2</accession>
<comment type="caution">
    <text evidence="2">The sequence shown here is derived from an EMBL/GenBank/DDBJ whole genome shotgun (WGS) entry which is preliminary data.</text>
</comment>
<dbReference type="AlphaFoldDB" id="A0A934SVT2"/>
<gene>
    <name evidence="2" type="ORF">JJB74_17020</name>
</gene>
<proteinExistence type="predicted"/>
<dbReference type="EMBL" id="JAEPBG010000007">
    <property type="protein sequence ID" value="MBK4736325.1"/>
    <property type="molecule type" value="Genomic_DNA"/>
</dbReference>
<dbReference type="Proteomes" id="UP000622890">
    <property type="component" value="Unassembled WGS sequence"/>
</dbReference>
<evidence type="ECO:0000256" key="1">
    <source>
        <dbReference type="SAM" id="Phobius"/>
    </source>
</evidence>